<dbReference type="InterPro" id="IPR021109">
    <property type="entry name" value="Peptidase_aspartic_dom_sf"/>
</dbReference>
<dbReference type="PANTHER" id="PTHR24559:SF444">
    <property type="entry name" value="REVERSE TRANSCRIPTASE DOMAIN-CONTAINING PROTEIN"/>
    <property type="match status" value="1"/>
</dbReference>
<dbReference type="EMBL" id="CAJOBS010004323">
    <property type="protein sequence ID" value="CAF4879059.1"/>
    <property type="molecule type" value="Genomic_DNA"/>
</dbReference>
<dbReference type="EMBL" id="CAJNYV010003303">
    <property type="protein sequence ID" value="CAF3557527.1"/>
    <property type="molecule type" value="Genomic_DNA"/>
</dbReference>
<accession>A0A818KGW5</accession>
<evidence type="ECO:0000313" key="3">
    <source>
        <dbReference type="EMBL" id="CAF4879059.1"/>
    </source>
</evidence>
<dbReference type="Proteomes" id="UP000663865">
    <property type="component" value="Unassembled WGS sequence"/>
</dbReference>
<dbReference type="Pfam" id="PF08284">
    <property type="entry name" value="RVP_2"/>
    <property type="match status" value="1"/>
</dbReference>
<name>A0A818KGW5_9BILA</name>
<protein>
    <recommendedName>
        <fullName evidence="1">Reverse transcriptase domain-containing protein</fullName>
    </recommendedName>
</protein>
<comment type="caution">
    <text evidence="2">The sequence shown here is derived from an EMBL/GenBank/DDBJ whole genome shotgun (WGS) entry which is preliminary data.</text>
</comment>
<proteinExistence type="predicted"/>
<dbReference type="CDD" id="cd00303">
    <property type="entry name" value="retropepsin_like"/>
    <property type="match status" value="1"/>
</dbReference>
<dbReference type="Gene3D" id="2.40.70.10">
    <property type="entry name" value="Acid Proteases"/>
    <property type="match status" value="1"/>
</dbReference>
<dbReference type="SUPFAM" id="SSF56672">
    <property type="entry name" value="DNA/RNA polymerases"/>
    <property type="match status" value="1"/>
</dbReference>
<dbReference type="Proteomes" id="UP000663838">
    <property type="component" value="Unassembled WGS sequence"/>
</dbReference>
<evidence type="ECO:0000259" key="1">
    <source>
        <dbReference type="Pfam" id="PF00078"/>
    </source>
</evidence>
<dbReference type="InterPro" id="IPR000477">
    <property type="entry name" value="RT_dom"/>
</dbReference>
<dbReference type="AlphaFoldDB" id="A0A818KGW5"/>
<evidence type="ECO:0000313" key="2">
    <source>
        <dbReference type="EMBL" id="CAF3557527.1"/>
    </source>
</evidence>
<dbReference type="PANTHER" id="PTHR24559">
    <property type="entry name" value="TRANSPOSON TY3-I GAG-POL POLYPROTEIN"/>
    <property type="match status" value="1"/>
</dbReference>
<feature type="domain" description="Reverse transcriptase" evidence="1">
    <location>
        <begin position="334"/>
        <end position="398"/>
    </location>
</feature>
<dbReference type="Gene3D" id="3.30.70.270">
    <property type="match status" value="1"/>
</dbReference>
<dbReference type="CDD" id="cd01647">
    <property type="entry name" value="RT_LTR"/>
    <property type="match status" value="1"/>
</dbReference>
<dbReference type="InterPro" id="IPR043128">
    <property type="entry name" value="Rev_trsase/Diguanyl_cyclase"/>
</dbReference>
<dbReference type="Gene3D" id="3.10.10.10">
    <property type="entry name" value="HIV Type 1 Reverse Transcriptase, subunit A, domain 1"/>
    <property type="match status" value="1"/>
</dbReference>
<dbReference type="InterPro" id="IPR053134">
    <property type="entry name" value="RNA-dir_DNA_polymerase"/>
</dbReference>
<organism evidence="2 4">
    <name type="scientific">Rotaria socialis</name>
    <dbReference type="NCBI Taxonomy" id="392032"/>
    <lineage>
        <taxon>Eukaryota</taxon>
        <taxon>Metazoa</taxon>
        <taxon>Spiralia</taxon>
        <taxon>Gnathifera</taxon>
        <taxon>Rotifera</taxon>
        <taxon>Eurotatoria</taxon>
        <taxon>Bdelloidea</taxon>
        <taxon>Philodinida</taxon>
        <taxon>Philodinidae</taxon>
        <taxon>Rotaria</taxon>
    </lineage>
</organism>
<sequence>MIDTGATHSFLTQSALSTLYHSVIPSCDRIAQLGDGQITLKIVGEIQLLLQFDKVFTRLNVLVVKTMNTDFILGSDWCTSNVARIDYENNQVSIRSSNGRTFMPYHKCIDSLTRDVKSINVIHIPPRESYTVQAKVELSSADTVYFSPVDVTQSDKSIIMSPSLLHINNYTTYLEVYNPHDYACTLPMNTVLGRVTHTLYHVHSCLLFDTPRRSSSLSYQHPIINAIEIEPASSTTSKTIDQLLAHIQNVQDKQQLRFILQQHIKIFDMSKVTQANTHIQHTINTGDSLPISSRPYPRTIEQRRELQDEIQKMLQTNQIRPSNSPWSSPVIICKKQDGSIRFLVDYRKLNSATKKDSFPQPTTEELLHPLGGHCFYTKLDLKSGYFQLPIHETDKEKQHL</sequence>
<dbReference type="InterPro" id="IPR043502">
    <property type="entry name" value="DNA/RNA_pol_sf"/>
</dbReference>
<evidence type="ECO:0000313" key="4">
    <source>
        <dbReference type="Proteomes" id="UP000663865"/>
    </source>
</evidence>
<gene>
    <name evidence="2" type="ORF">KIK155_LOCUS18766</name>
    <name evidence="3" type="ORF">TOA249_LOCUS29112</name>
</gene>
<dbReference type="SUPFAM" id="SSF50630">
    <property type="entry name" value="Acid proteases"/>
    <property type="match status" value="1"/>
</dbReference>
<reference evidence="2" key="1">
    <citation type="submission" date="2021-02" db="EMBL/GenBank/DDBJ databases">
        <authorList>
            <person name="Nowell W R."/>
        </authorList>
    </citation>
    <scope>NUCLEOTIDE SEQUENCE</scope>
</reference>
<dbReference type="Pfam" id="PF00078">
    <property type="entry name" value="RVT_1"/>
    <property type="match status" value="1"/>
</dbReference>